<gene>
    <name evidence="1" type="ORF">PZL22_001938</name>
</gene>
<proteinExistence type="predicted"/>
<keyword evidence="2" id="KW-1185">Reference proteome</keyword>
<dbReference type="Proteomes" id="UP001233264">
    <property type="component" value="Chromosome"/>
</dbReference>
<reference evidence="1 2" key="1">
    <citation type="submission" date="2023-03" db="EMBL/GenBank/DDBJ databases">
        <authorList>
            <person name="Menendez E."/>
            <person name="Kaur S."/>
            <person name="Flores-Felix J.D."/>
            <person name="diCenzo G.C."/>
            <person name="Peix A."/>
            <person name="Velazquez E."/>
        </authorList>
    </citation>
    <scope>NUCLEOTIDE SEQUENCE [LARGE SCALE GENOMIC DNA]</scope>
    <source>
        <strain evidence="1 2">CCBAU 71714</strain>
    </source>
</reference>
<name>A0ABY8T8J6_9HYPH</name>
<dbReference type="RefSeq" id="WP_284718615.1">
    <property type="nucleotide sequence ID" value="NZ_CP120365.1"/>
</dbReference>
<evidence type="ECO:0000313" key="1">
    <source>
        <dbReference type="EMBL" id="WHS94233.1"/>
    </source>
</evidence>
<sequence>MTNHGSREFNESIHFHCVTYSNDPSDYGASVYFLSKAEAVDFAEEVRSKFRAVILWERGEFEKYEDVWMAYWWTEFLKESGYGLCEGRGKGWVLDEAVPAKIRNDSTVEYTPLDRNS</sequence>
<protein>
    <submittedName>
        <fullName evidence="1">Uncharacterized protein</fullName>
    </submittedName>
</protein>
<organism evidence="1 2">
    <name type="scientific">Sinorhizobium kummerowiae</name>
    <dbReference type="NCBI Taxonomy" id="158892"/>
    <lineage>
        <taxon>Bacteria</taxon>
        <taxon>Pseudomonadati</taxon>
        <taxon>Pseudomonadota</taxon>
        <taxon>Alphaproteobacteria</taxon>
        <taxon>Hyphomicrobiales</taxon>
        <taxon>Rhizobiaceae</taxon>
        <taxon>Sinorhizobium/Ensifer group</taxon>
        <taxon>Sinorhizobium</taxon>
    </lineage>
</organism>
<accession>A0ABY8T8J6</accession>
<dbReference type="EMBL" id="CP120365">
    <property type="protein sequence ID" value="WHS94233.1"/>
    <property type="molecule type" value="Genomic_DNA"/>
</dbReference>
<evidence type="ECO:0000313" key="2">
    <source>
        <dbReference type="Proteomes" id="UP001233264"/>
    </source>
</evidence>